<dbReference type="CDD" id="cd00616">
    <property type="entry name" value="AHBA_syn"/>
    <property type="match status" value="1"/>
</dbReference>
<dbReference type="Pfam" id="PF01041">
    <property type="entry name" value="DegT_DnrJ_EryC1"/>
    <property type="match status" value="1"/>
</dbReference>
<accession>A0A0F9W2R6</accession>
<dbReference type="Gene3D" id="3.90.1150.10">
    <property type="entry name" value="Aspartate Aminotransferase, domain 1"/>
    <property type="match status" value="1"/>
</dbReference>
<dbReference type="InterPro" id="IPR020026">
    <property type="entry name" value="PseC"/>
</dbReference>
<dbReference type="SUPFAM" id="SSF53383">
    <property type="entry name" value="PLP-dependent transferases"/>
    <property type="match status" value="1"/>
</dbReference>
<dbReference type="InterPro" id="IPR015422">
    <property type="entry name" value="PyrdxlP-dep_Trfase_small"/>
</dbReference>
<organism evidence="1">
    <name type="scientific">marine sediment metagenome</name>
    <dbReference type="NCBI Taxonomy" id="412755"/>
    <lineage>
        <taxon>unclassified sequences</taxon>
        <taxon>metagenomes</taxon>
        <taxon>ecological metagenomes</taxon>
    </lineage>
</organism>
<dbReference type="PANTHER" id="PTHR30244">
    <property type="entry name" value="TRANSAMINASE"/>
    <property type="match status" value="1"/>
</dbReference>
<dbReference type="PIRSF" id="PIRSF000390">
    <property type="entry name" value="PLP_StrS"/>
    <property type="match status" value="1"/>
</dbReference>
<gene>
    <name evidence="1" type="ORF">LCGC14_0411550</name>
</gene>
<dbReference type="GO" id="GO:0008483">
    <property type="term" value="F:transaminase activity"/>
    <property type="evidence" value="ECO:0007669"/>
    <property type="project" value="TreeGrafter"/>
</dbReference>
<dbReference type="InterPro" id="IPR015424">
    <property type="entry name" value="PyrdxlP-dep_Trfase"/>
</dbReference>
<dbReference type="EMBL" id="LAZR01000364">
    <property type="protein sequence ID" value="KKN72328.1"/>
    <property type="molecule type" value="Genomic_DNA"/>
</dbReference>
<reference evidence="1" key="1">
    <citation type="journal article" date="2015" name="Nature">
        <title>Complex archaea that bridge the gap between prokaryotes and eukaryotes.</title>
        <authorList>
            <person name="Spang A."/>
            <person name="Saw J.H."/>
            <person name="Jorgensen S.L."/>
            <person name="Zaremba-Niedzwiedzka K."/>
            <person name="Martijn J."/>
            <person name="Lind A.E."/>
            <person name="van Eijk R."/>
            <person name="Schleper C."/>
            <person name="Guy L."/>
            <person name="Ettema T.J."/>
        </authorList>
    </citation>
    <scope>NUCLEOTIDE SEQUENCE</scope>
</reference>
<proteinExistence type="predicted"/>
<evidence type="ECO:0000313" key="1">
    <source>
        <dbReference type="EMBL" id="KKN72328.1"/>
    </source>
</evidence>
<dbReference type="GO" id="GO:0030170">
    <property type="term" value="F:pyridoxal phosphate binding"/>
    <property type="evidence" value="ECO:0007669"/>
    <property type="project" value="TreeGrafter"/>
</dbReference>
<evidence type="ECO:0008006" key="2">
    <source>
        <dbReference type="Google" id="ProtNLM"/>
    </source>
</evidence>
<comment type="caution">
    <text evidence="1">The sequence shown here is derived from an EMBL/GenBank/DDBJ whole genome shotgun (WGS) entry which is preliminary data.</text>
</comment>
<dbReference type="InterPro" id="IPR000653">
    <property type="entry name" value="DegT/StrS_aminotransferase"/>
</dbReference>
<dbReference type="AlphaFoldDB" id="A0A0F9W2R6"/>
<dbReference type="GO" id="GO:0000271">
    <property type="term" value="P:polysaccharide biosynthetic process"/>
    <property type="evidence" value="ECO:0007669"/>
    <property type="project" value="TreeGrafter"/>
</dbReference>
<dbReference type="Gene3D" id="3.40.640.10">
    <property type="entry name" value="Type I PLP-dependent aspartate aminotransferase-like (Major domain)"/>
    <property type="match status" value="1"/>
</dbReference>
<name>A0A0F9W2R6_9ZZZZ</name>
<dbReference type="NCBIfam" id="TIGR03588">
    <property type="entry name" value="PseC"/>
    <property type="match status" value="1"/>
</dbReference>
<sequence>MRDTFLPYGHQWIDEADERAVLEALRADRITTGEKVLEFEQAVASYCGASYGVAVSSGTAALHAACTVAGISEGDEVITTPITFFATVAAIMHCGGTPVLADVRPDTVNIDPIEIRRKVTNKTKAIIPVDFAGHPVDFDEVNHIAEENNLVVIEDACHALGASYQGKKVGSWSDMTIFSFHPVKSITTGEGGMVLTDDREYYSRLLRFRNHNIERGSDPWLYNVDSAGYNYRLSDVQCALGLSQLRKLDTFIARRREITGLYDVAFAEIESIGTPTEMPYVLSAYHLYVIRLAGVDRDKFIREMLENNIGVQVHYAPVHYHSALSGRGYQRGDFPAAEAYYSQAVSLPIFPRMTDDDVGDVIYEVERVARKWRL</sequence>
<dbReference type="PANTHER" id="PTHR30244:SF34">
    <property type="entry name" value="DTDP-4-AMINO-4,6-DIDEOXYGALACTOSE TRANSAMINASE"/>
    <property type="match status" value="1"/>
</dbReference>
<protein>
    <recommendedName>
        <fullName evidence="2">UDP-4-amino-4, 6-dideoxy-N-acetyl-beta-L-altrosamine transaminase</fullName>
    </recommendedName>
</protein>
<dbReference type="InterPro" id="IPR015421">
    <property type="entry name" value="PyrdxlP-dep_Trfase_major"/>
</dbReference>